<keyword evidence="3" id="KW-0132">Cell division</keyword>
<comment type="function">
    <text evidence="8">Involved in mitotic DNA repair and meiotic recombination. Functions in the recombinational DNA repair pathway. Essential for interhomolog gene conversion (GC), but may have a less important role in intersister GC than spn-A/Rad51. In the presence of DNA, spn-A/Rad51 enhances the ATPase activity of okr/Rad54.</text>
</comment>
<comment type="subunit">
    <text evidence="1">Interacts (via N-terminus) with spn-A/Rad51.</text>
</comment>
<keyword evidence="13" id="KW-1185">Reference proteome</keyword>
<dbReference type="InterPro" id="IPR001650">
    <property type="entry name" value="Helicase_C-like"/>
</dbReference>
<evidence type="ECO:0000259" key="11">
    <source>
        <dbReference type="PROSITE" id="PS51194"/>
    </source>
</evidence>
<dbReference type="Gene3D" id="3.40.50.300">
    <property type="entry name" value="P-loop containing nucleotide triphosphate hydrolases"/>
    <property type="match status" value="1"/>
</dbReference>
<dbReference type="InterPro" id="IPR027417">
    <property type="entry name" value="P-loop_NTPase"/>
</dbReference>
<keyword evidence="7" id="KW-0131">Cell cycle</keyword>
<proteinExistence type="predicted"/>
<evidence type="ECO:0000256" key="5">
    <source>
        <dbReference type="ARBA" id="ARBA00022801"/>
    </source>
</evidence>
<reference evidence="12" key="1">
    <citation type="submission" date="2021-10" db="EMBL/GenBank/DDBJ databases">
        <title>Melipona bicolor Genome sequencing and assembly.</title>
        <authorList>
            <person name="Araujo N.S."/>
            <person name="Arias M.C."/>
        </authorList>
    </citation>
    <scope>NUCLEOTIDE SEQUENCE</scope>
    <source>
        <strain evidence="12">USP_2M_L1-L4_2017</strain>
        <tissue evidence="12">Whole body</tissue>
    </source>
</reference>
<evidence type="ECO:0000256" key="6">
    <source>
        <dbReference type="ARBA" id="ARBA00023254"/>
    </source>
</evidence>
<evidence type="ECO:0000256" key="4">
    <source>
        <dbReference type="ARBA" id="ARBA00022776"/>
    </source>
</evidence>
<dbReference type="SMART" id="SM00490">
    <property type="entry name" value="HELICc"/>
    <property type="match status" value="1"/>
</dbReference>
<evidence type="ECO:0000256" key="2">
    <source>
        <dbReference type="ARBA" id="ARBA00015341"/>
    </source>
</evidence>
<dbReference type="GO" id="GO:0005634">
    <property type="term" value="C:nucleus"/>
    <property type="evidence" value="ECO:0007669"/>
    <property type="project" value="TreeGrafter"/>
</dbReference>
<dbReference type="InterPro" id="IPR014001">
    <property type="entry name" value="Helicase_ATP-bd"/>
</dbReference>
<dbReference type="FunFam" id="3.40.50.10810:FF:000020">
    <property type="entry name" value="DNA repair and recombination protein RAD54B"/>
    <property type="match status" value="1"/>
</dbReference>
<dbReference type="PANTHER" id="PTHR45629">
    <property type="entry name" value="SNF2/RAD54 FAMILY MEMBER"/>
    <property type="match status" value="1"/>
</dbReference>
<dbReference type="PANTHER" id="PTHR45629:SF7">
    <property type="entry name" value="DNA EXCISION REPAIR PROTEIN ERCC-6-RELATED"/>
    <property type="match status" value="1"/>
</dbReference>
<evidence type="ECO:0000256" key="3">
    <source>
        <dbReference type="ARBA" id="ARBA00022618"/>
    </source>
</evidence>
<evidence type="ECO:0000313" key="12">
    <source>
        <dbReference type="EMBL" id="KAK1127056.1"/>
    </source>
</evidence>
<evidence type="ECO:0000313" key="13">
    <source>
        <dbReference type="Proteomes" id="UP001177670"/>
    </source>
</evidence>
<evidence type="ECO:0000256" key="1">
    <source>
        <dbReference type="ARBA" id="ARBA00011467"/>
    </source>
</evidence>
<keyword evidence="6" id="KW-0469">Meiosis</keyword>
<evidence type="ECO:0000259" key="10">
    <source>
        <dbReference type="PROSITE" id="PS51192"/>
    </source>
</evidence>
<dbReference type="Gene3D" id="3.40.50.10810">
    <property type="entry name" value="Tandem AAA-ATPase domain"/>
    <property type="match status" value="1"/>
</dbReference>
<dbReference type="GO" id="GO:0000724">
    <property type="term" value="P:double-strand break repair via homologous recombination"/>
    <property type="evidence" value="ECO:0007669"/>
    <property type="project" value="TreeGrafter"/>
</dbReference>
<dbReference type="GO" id="GO:0051301">
    <property type="term" value="P:cell division"/>
    <property type="evidence" value="ECO:0007669"/>
    <property type="project" value="UniProtKB-KW"/>
</dbReference>
<dbReference type="SMART" id="SM00487">
    <property type="entry name" value="DEXDc"/>
    <property type="match status" value="1"/>
</dbReference>
<evidence type="ECO:0000256" key="8">
    <source>
        <dbReference type="ARBA" id="ARBA00024776"/>
    </source>
</evidence>
<feature type="domain" description="Helicase C-terminal" evidence="11">
    <location>
        <begin position="578"/>
        <end position="739"/>
    </location>
</feature>
<accession>A0AA40KNP2</accession>
<dbReference type="GO" id="GO:0005524">
    <property type="term" value="F:ATP binding"/>
    <property type="evidence" value="ECO:0007669"/>
    <property type="project" value="InterPro"/>
</dbReference>
<dbReference type="CDD" id="cd18004">
    <property type="entry name" value="DEXHc_RAD54"/>
    <property type="match status" value="1"/>
</dbReference>
<sequence>MSNMFRNNPNKSAKSVLKCQQQTCVESKESLENINVLSEKSERTSIRSTTKILNLFKKPVTSHKEEKQENNVLTKEKENNAVVIKEDSSTDSNTIIFNVVIGKKSMRKHKKWEDDGILEVTGKHAVLKNTEGNIIHKTTVNPEVLIEGFRMYIDNKEIEIIDRVTSKYMPNKCIPEVVSEPPTKKLKTSGSKPYLPLGSLHKDMKLRCCPLIMPSISISKSWEVNDVSKNEKEVSVDPCLVNVLRQHQRHGIVFLYECIMGLKVPNYFGAILADEMGLGKTLQCITIIWMLLKKGPYGHPILKYILIVTPSSLCNNWNKEFKHWLGFHRISPYVVNVKNKPKDFKKHIRNSVLIISYDMLIKYKQEIEQIPFDLIICDEGHRLKNNDIKTAKILYNLNCKRRILLTGTPIQNDLQEFFALIDFVNPAILGNNIEFKNYYEKPIVASQCPNASDDVVSLGTERANELYEKTKCFILRRTQETINKYLPSKHEFIIFCRLSNEQEDLYSRVIDSWFNKTVLPNNSIPHLTVITALKKICNHPELFNNEKAEYLNIDTKAINKIPNIKDVTKKTYCGKISVVQTLLKNLKKTDEKLVLISYYTKTLDLLETVCNTEGLQFLRLDGTTTSNTRSKIIERFNSTTDNSKIFLLSAKAGGVGLNLPGASRLILFDSDWNPASDLQAMARIWRDGQKKDVYILRLLTTGTIEEKIFQRQISKASLSETVVDLNSSSSLKLSTNELKDLFTLATNTNCLTHDLMKCSCNGYKKSEEKSEELYQKDDREYQFLEDKVTKSNLTINQLLKWEHYQQPISDEIIQEIMLSEASDNITFILKNSVVNKRFN</sequence>
<organism evidence="12 13">
    <name type="scientific">Melipona bicolor</name>
    <dbReference type="NCBI Taxonomy" id="60889"/>
    <lineage>
        <taxon>Eukaryota</taxon>
        <taxon>Metazoa</taxon>
        <taxon>Ecdysozoa</taxon>
        <taxon>Arthropoda</taxon>
        <taxon>Hexapoda</taxon>
        <taxon>Insecta</taxon>
        <taxon>Pterygota</taxon>
        <taxon>Neoptera</taxon>
        <taxon>Endopterygota</taxon>
        <taxon>Hymenoptera</taxon>
        <taxon>Apocrita</taxon>
        <taxon>Aculeata</taxon>
        <taxon>Apoidea</taxon>
        <taxon>Anthophila</taxon>
        <taxon>Apidae</taxon>
        <taxon>Melipona</taxon>
    </lineage>
</organism>
<dbReference type="PROSITE" id="PS51194">
    <property type="entry name" value="HELICASE_CTER"/>
    <property type="match status" value="1"/>
</dbReference>
<evidence type="ECO:0000256" key="7">
    <source>
        <dbReference type="ARBA" id="ARBA00023306"/>
    </source>
</evidence>
<feature type="domain" description="Helicase ATP-binding" evidence="10">
    <location>
        <begin position="261"/>
        <end position="427"/>
    </location>
</feature>
<comment type="caution">
    <text evidence="12">The sequence shown here is derived from an EMBL/GenBank/DDBJ whole genome shotgun (WGS) entry which is preliminary data.</text>
</comment>
<dbReference type="InterPro" id="IPR050496">
    <property type="entry name" value="SNF2_RAD54_helicase_repair"/>
</dbReference>
<dbReference type="Pfam" id="PF00271">
    <property type="entry name" value="Helicase_C"/>
    <property type="match status" value="1"/>
</dbReference>
<keyword evidence="5" id="KW-0378">Hydrolase</keyword>
<evidence type="ECO:0000256" key="9">
    <source>
        <dbReference type="ARBA" id="ARBA00029956"/>
    </source>
</evidence>
<name>A0AA40KNP2_9HYME</name>
<keyword evidence="4" id="KW-0498">Mitosis</keyword>
<dbReference type="Pfam" id="PF00176">
    <property type="entry name" value="SNF2-rel_dom"/>
    <property type="match status" value="1"/>
</dbReference>
<dbReference type="Proteomes" id="UP001177670">
    <property type="component" value="Unassembled WGS sequence"/>
</dbReference>
<dbReference type="Gene3D" id="1.20.120.850">
    <property type="entry name" value="SWI2/SNF2 ATPases, N-terminal domain"/>
    <property type="match status" value="1"/>
</dbReference>
<dbReference type="EMBL" id="JAHYIQ010000013">
    <property type="protein sequence ID" value="KAK1127056.1"/>
    <property type="molecule type" value="Genomic_DNA"/>
</dbReference>
<dbReference type="CDD" id="cd18793">
    <property type="entry name" value="SF2_C_SNF"/>
    <property type="match status" value="1"/>
</dbReference>
<dbReference type="GO" id="GO:0007131">
    <property type="term" value="P:reciprocal meiotic recombination"/>
    <property type="evidence" value="ECO:0007669"/>
    <property type="project" value="TreeGrafter"/>
</dbReference>
<protein>
    <recommendedName>
        <fullName evidence="2">DNA repair and recombination protein RAD54-like</fullName>
    </recommendedName>
    <alternativeName>
        <fullName evidence="9">Protein okra</fullName>
    </alternativeName>
</protein>
<dbReference type="PROSITE" id="PS51192">
    <property type="entry name" value="HELICASE_ATP_BIND_1"/>
    <property type="match status" value="1"/>
</dbReference>
<dbReference type="InterPro" id="IPR049730">
    <property type="entry name" value="SNF2/RAD54-like_C"/>
</dbReference>
<dbReference type="GO" id="GO:0015616">
    <property type="term" value="F:DNA translocase activity"/>
    <property type="evidence" value="ECO:0007669"/>
    <property type="project" value="TreeGrafter"/>
</dbReference>
<dbReference type="InterPro" id="IPR038718">
    <property type="entry name" value="SNF2-like_sf"/>
</dbReference>
<dbReference type="AlphaFoldDB" id="A0AA40KNP2"/>
<dbReference type="GO" id="GO:0016787">
    <property type="term" value="F:hydrolase activity"/>
    <property type="evidence" value="ECO:0007669"/>
    <property type="project" value="UniProtKB-KW"/>
</dbReference>
<gene>
    <name evidence="12" type="ORF">K0M31_004665</name>
</gene>
<dbReference type="SUPFAM" id="SSF52540">
    <property type="entry name" value="P-loop containing nucleoside triphosphate hydrolases"/>
    <property type="match status" value="2"/>
</dbReference>
<dbReference type="InterPro" id="IPR000330">
    <property type="entry name" value="SNF2_N"/>
</dbReference>